<keyword evidence="1" id="KW-0812">Transmembrane</keyword>
<sequence>MRAYVDRAEGWQAYEEVQSWSGFDRPAPATAETSPAQQASVWDRDEAFDGVMAVLGGVIFALGGALTGLWLQL</sequence>
<evidence type="ECO:0000256" key="1">
    <source>
        <dbReference type="SAM" id="Phobius"/>
    </source>
</evidence>
<dbReference type="EMBL" id="JAUKTR010000001">
    <property type="protein sequence ID" value="MDO1558517.1"/>
    <property type="molecule type" value="Genomic_DNA"/>
</dbReference>
<proteinExistence type="predicted"/>
<evidence type="ECO:0000313" key="3">
    <source>
        <dbReference type="Proteomes" id="UP001169063"/>
    </source>
</evidence>
<dbReference type="Proteomes" id="UP001169063">
    <property type="component" value="Unassembled WGS sequence"/>
</dbReference>
<keyword evidence="1" id="KW-0472">Membrane</keyword>
<keyword evidence="1" id="KW-1133">Transmembrane helix</keyword>
<comment type="caution">
    <text evidence="2">The sequence shown here is derived from an EMBL/GenBank/DDBJ whole genome shotgun (WGS) entry which is preliminary data.</text>
</comment>
<feature type="transmembrane region" description="Helical" evidence="1">
    <location>
        <begin position="50"/>
        <end position="71"/>
    </location>
</feature>
<name>A0ABT8SML4_9CAUL</name>
<reference evidence="2" key="1">
    <citation type="submission" date="2023-07" db="EMBL/GenBank/DDBJ databases">
        <title>Brevundimonas soil sp. nov., isolated from the soil of chemical plant.</title>
        <authorList>
            <person name="Wu N."/>
        </authorList>
    </citation>
    <scope>NUCLEOTIDE SEQUENCE</scope>
    <source>
        <strain evidence="2">XZ-24</strain>
    </source>
</reference>
<gene>
    <name evidence="2" type="ORF">Q0812_03635</name>
</gene>
<organism evidence="2 3">
    <name type="scientific">Peiella sedimenti</name>
    <dbReference type="NCBI Taxonomy" id="3061083"/>
    <lineage>
        <taxon>Bacteria</taxon>
        <taxon>Pseudomonadati</taxon>
        <taxon>Pseudomonadota</taxon>
        <taxon>Alphaproteobacteria</taxon>
        <taxon>Caulobacterales</taxon>
        <taxon>Caulobacteraceae</taxon>
        <taxon>Peiella</taxon>
    </lineage>
</organism>
<evidence type="ECO:0000313" key="2">
    <source>
        <dbReference type="EMBL" id="MDO1558517.1"/>
    </source>
</evidence>
<accession>A0ABT8SML4</accession>
<dbReference type="RefSeq" id="WP_302108927.1">
    <property type="nucleotide sequence ID" value="NZ_JAUKTR010000001.1"/>
</dbReference>
<protein>
    <submittedName>
        <fullName evidence="2">Uncharacterized protein</fullName>
    </submittedName>
</protein>
<keyword evidence="3" id="KW-1185">Reference proteome</keyword>